<dbReference type="EMBL" id="HBIU01027040">
    <property type="protein sequence ID" value="CAE0633754.1"/>
    <property type="molecule type" value="Transcribed_RNA"/>
</dbReference>
<gene>
    <name evidence="1" type="ORF">HAKA00212_LOCUS12467</name>
</gene>
<sequence length="154" mass="17494">MKMKKASRGVLMSMVLFLGVTYVYVLSKRVNAFLFSPIRFGSSSRATSKSQIFWPSSPCSWGRRKETMMMMAAPRKKLPEGSVKVLCSNCKTQLYKYMKNGKGSLVKCYHERIVEDYTNGELFCPECKTEFARPAMIHGRPANKMIGGKVLQKK</sequence>
<proteinExistence type="predicted"/>
<protein>
    <submittedName>
        <fullName evidence="1">Uncharacterized protein</fullName>
    </submittedName>
</protein>
<organism evidence="1">
    <name type="scientific">Heterosigma akashiwo</name>
    <name type="common">Chromophytic alga</name>
    <name type="synonym">Heterosigma carterae</name>
    <dbReference type="NCBI Taxonomy" id="2829"/>
    <lineage>
        <taxon>Eukaryota</taxon>
        <taxon>Sar</taxon>
        <taxon>Stramenopiles</taxon>
        <taxon>Ochrophyta</taxon>
        <taxon>Raphidophyceae</taxon>
        <taxon>Chattonellales</taxon>
        <taxon>Chattonellaceae</taxon>
        <taxon>Heterosigma</taxon>
    </lineage>
</organism>
<name>A0A7S3XVU9_HETAK</name>
<reference evidence="1" key="1">
    <citation type="submission" date="2021-01" db="EMBL/GenBank/DDBJ databases">
        <authorList>
            <person name="Corre E."/>
            <person name="Pelletier E."/>
            <person name="Niang G."/>
            <person name="Scheremetjew M."/>
            <person name="Finn R."/>
            <person name="Kale V."/>
            <person name="Holt S."/>
            <person name="Cochrane G."/>
            <person name="Meng A."/>
            <person name="Brown T."/>
            <person name="Cohen L."/>
        </authorList>
    </citation>
    <scope>NUCLEOTIDE SEQUENCE</scope>
    <source>
        <strain evidence="1">CCMP3107</strain>
    </source>
</reference>
<accession>A0A7S3XVU9</accession>
<dbReference type="AlphaFoldDB" id="A0A7S3XVU9"/>
<evidence type="ECO:0000313" key="1">
    <source>
        <dbReference type="EMBL" id="CAE0633754.1"/>
    </source>
</evidence>